<reference evidence="2 3" key="1">
    <citation type="journal article" date="2024" name="Int. J. Syst. Evol. Microbiol.">
        <title>Virgibacillus tibetensis sp. nov., isolated from salt lake on the Tibetan Plateau of China.</title>
        <authorList>
            <person name="Phurbu D."/>
            <person name="Liu Z.-X."/>
            <person name="Wang R."/>
            <person name="Zheng Y.-Y."/>
            <person name="Liu H.-C."/>
            <person name="Zhou Y.-G."/>
            <person name="Yu Y.-J."/>
            <person name="Li A.-H."/>
        </authorList>
    </citation>
    <scope>NUCLEOTIDE SEQUENCE [LARGE SCALE GENOMIC DNA]</scope>
    <source>
        <strain evidence="2 3">C22-A2</strain>
    </source>
</reference>
<accession>A0ABU6KGT7</accession>
<keyword evidence="1" id="KW-0812">Transmembrane</keyword>
<keyword evidence="3" id="KW-1185">Reference proteome</keyword>
<feature type="transmembrane region" description="Helical" evidence="1">
    <location>
        <begin position="25"/>
        <end position="49"/>
    </location>
</feature>
<dbReference type="EMBL" id="JARZFX010000003">
    <property type="protein sequence ID" value="MEC5423664.1"/>
    <property type="molecule type" value="Genomic_DNA"/>
</dbReference>
<evidence type="ECO:0000313" key="2">
    <source>
        <dbReference type="EMBL" id="MEC5423664.1"/>
    </source>
</evidence>
<comment type="caution">
    <text evidence="2">The sequence shown here is derived from an EMBL/GenBank/DDBJ whole genome shotgun (WGS) entry which is preliminary data.</text>
</comment>
<protein>
    <recommendedName>
        <fullName evidence="4">YqzM family protein</fullName>
    </recommendedName>
</protein>
<evidence type="ECO:0008006" key="4">
    <source>
        <dbReference type="Google" id="ProtNLM"/>
    </source>
</evidence>
<organism evidence="2 3">
    <name type="scientific">Virgibacillus tibetensis</name>
    <dbReference type="NCBI Taxonomy" id="3042313"/>
    <lineage>
        <taxon>Bacteria</taxon>
        <taxon>Bacillati</taxon>
        <taxon>Bacillota</taxon>
        <taxon>Bacilli</taxon>
        <taxon>Bacillales</taxon>
        <taxon>Bacillaceae</taxon>
        <taxon>Virgibacillus</taxon>
    </lineage>
</organism>
<dbReference type="Proteomes" id="UP001335737">
    <property type="component" value="Unassembled WGS sequence"/>
</dbReference>
<proteinExistence type="predicted"/>
<sequence>MEATKVNSPEEKLDQYEETSLKGTLFSSLVFVGGGIIFFIVLLFVVYMIRV</sequence>
<evidence type="ECO:0000256" key="1">
    <source>
        <dbReference type="SAM" id="Phobius"/>
    </source>
</evidence>
<dbReference type="RefSeq" id="WP_327607233.1">
    <property type="nucleotide sequence ID" value="NZ_JARZFX010000003.1"/>
</dbReference>
<keyword evidence="1" id="KW-0472">Membrane</keyword>
<evidence type="ECO:0000313" key="3">
    <source>
        <dbReference type="Proteomes" id="UP001335737"/>
    </source>
</evidence>
<keyword evidence="1" id="KW-1133">Transmembrane helix</keyword>
<gene>
    <name evidence="2" type="ORF">QGM71_09185</name>
</gene>
<name>A0ABU6KGT7_9BACI</name>